<evidence type="ECO:0000313" key="2">
    <source>
        <dbReference type="Proteomes" id="UP000772434"/>
    </source>
</evidence>
<evidence type="ECO:0000313" key="1">
    <source>
        <dbReference type="EMBL" id="KAF9070025.1"/>
    </source>
</evidence>
<dbReference type="AlphaFoldDB" id="A0A9P5PXN9"/>
<protein>
    <submittedName>
        <fullName evidence="1">Uncharacterized protein</fullName>
    </submittedName>
</protein>
<keyword evidence="2" id="KW-1185">Reference proteome</keyword>
<dbReference type="EMBL" id="JADNRY010000045">
    <property type="protein sequence ID" value="KAF9070025.1"/>
    <property type="molecule type" value="Genomic_DNA"/>
</dbReference>
<reference evidence="1" key="1">
    <citation type="submission" date="2020-11" db="EMBL/GenBank/DDBJ databases">
        <authorList>
            <consortium name="DOE Joint Genome Institute"/>
            <person name="Ahrendt S."/>
            <person name="Riley R."/>
            <person name="Andreopoulos W."/>
            <person name="Labutti K."/>
            <person name="Pangilinan J."/>
            <person name="Ruiz-Duenas F.J."/>
            <person name="Barrasa J.M."/>
            <person name="Sanchez-Garcia M."/>
            <person name="Camarero S."/>
            <person name="Miyauchi S."/>
            <person name="Serrano A."/>
            <person name="Linde D."/>
            <person name="Babiker R."/>
            <person name="Drula E."/>
            <person name="Ayuso-Fernandez I."/>
            <person name="Pacheco R."/>
            <person name="Padilla G."/>
            <person name="Ferreira P."/>
            <person name="Barriuso J."/>
            <person name="Kellner H."/>
            <person name="Castanera R."/>
            <person name="Alfaro M."/>
            <person name="Ramirez L."/>
            <person name="Pisabarro A.G."/>
            <person name="Kuo A."/>
            <person name="Tritt A."/>
            <person name="Lipzen A."/>
            <person name="He G."/>
            <person name="Yan M."/>
            <person name="Ng V."/>
            <person name="Cullen D."/>
            <person name="Martin F."/>
            <person name="Rosso M.-N."/>
            <person name="Henrissat B."/>
            <person name="Hibbett D."/>
            <person name="Martinez A.T."/>
            <person name="Grigoriev I.V."/>
        </authorList>
    </citation>
    <scope>NUCLEOTIDE SEQUENCE</scope>
    <source>
        <strain evidence="1">AH 40177</strain>
    </source>
</reference>
<accession>A0A9P5PXN9</accession>
<comment type="caution">
    <text evidence="1">The sequence shown here is derived from an EMBL/GenBank/DDBJ whole genome shotgun (WGS) entry which is preliminary data.</text>
</comment>
<sequence length="129" mass="14001">MLSLHLIFRKDLCSTSGASPPSSGASKLALHPPSVLMTLYLGMVTHDAPSTLECLHSLIDTSSHTSNPSISQTGRFDWDALLCKMTPHEARSLGTSSVLETRRADVEVSHPPWLVRDGALHGVHCDESW</sequence>
<dbReference type="Proteomes" id="UP000772434">
    <property type="component" value="Unassembled WGS sequence"/>
</dbReference>
<proteinExistence type="predicted"/>
<gene>
    <name evidence="1" type="ORF">BDP27DRAFT_1420456</name>
</gene>
<name>A0A9P5PXN9_9AGAR</name>
<organism evidence="1 2">
    <name type="scientific">Rhodocollybia butyracea</name>
    <dbReference type="NCBI Taxonomy" id="206335"/>
    <lineage>
        <taxon>Eukaryota</taxon>
        <taxon>Fungi</taxon>
        <taxon>Dikarya</taxon>
        <taxon>Basidiomycota</taxon>
        <taxon>Agaricomycotina</taxon>
        <taxon>Agaricomycetes</taxon>
        <taxon>Agaricomycetidae</taxon>
        <taxon>Agaricales</taxon>
        <taxon>Marasmiineae</taxon>
        <taxon>Omphalotaceae</taxon>
        <taxon>Rhodocollybia</taxon>
    </lineage>
</organism>